<dbReference type="SUPFAM" id="SSF51735">
    <property type="entry name" value="NAD(P)-binding Rossmann-fold domains"/>
    <property type="match status" value="1"/>
</dbReference>
<comment type="caution">
    <text evidence="3">The sequence shown here is derived from an EMBL/GenBank/DDBJ whole genome shotgun (WGS) entry which is preliminary data.</text>
</comment>
<gene>
    <name evidence="3" type="ORF">ACFSDX_14515</name>
</gene>
<dbReference type="SMART" id="SM00822">
    <property type="entry name" value="PKS_KR"/>
    <property type="match status" value="1"/>
</dbReference>
<protein>
    <submittedName>
        <fullName evidence="3">SDR family oxidoreductase</fullName>
    </submittedName>
</protein>
<dbReference type="PRINTS" id="PR00081">
    <property type="entry name" value="GDHRDH"/>
</dbReference>
<dbReference type="Gene3D" id="3.40.50.720">
    <property type="entry name" value="NAD(P)-binding Rossmann-like Domain"/>
    <property type="match status" value="1"/>
</dbReference>
<dbReference type="InterPro" id="IPR036291">
    <property type="entry name" value="NAD(P)-bd_dom_sf"/>
</dbReference>
<comment type="similarity">
    <text evidence="1">Belongs to the short-chain dehydrogenases/reductases (SDR) family.</text>
</comment>
<evidence type="ECO:0000259" key="2">
    <source>
        <dbReference type="SMART" id="SM00822"/>
    </source>
</evidence>
<evidence type="ECO:0000313" key="4">
    <source>
        <dbReference type="Proteomes" id="UP001597197"/>
    </source>
</evidence>
<feature type="domain" description="Ketoreductase" evidence="2">
    <location>
        <begin position="10"/>
        <end position="189"/>
    </location>
</feature>
<dbReference type="InterPro" id="IPR002347">
    <property type="entry name" value="SDR_fam"/>
</dbReference>
<evidence type="ECO:0000313" key="3">
    <source>
        <dbReference type="EMBL" id="MFD1873657.1"/>
    </source>
</evidence>
<accession>A0ABW4QW22</accession>
<proteinExistence type="inferred from homology"/>
<reference evidence="4" key="1">
    <citation type="journal article" date="2019" name="Int. J. Syst. Evol. Microbiol.">
        <title>The Global Catalogue of Microorganisms (GCM) 10K type strain sequencing project: providing services to taxonomists for standard genome sequencing and annotation.</title>
        <authorList>
            <consortium name="The Broad Institute Genomics Platform"/>
            <consortium name="The Broad Institute Genome Sequencing Center for Infectious Disease"/>
            <person name="Wu L."/>
            <person name="Ma J."/>
        </authorList>
    </citation>
    <scope>NUCLEOTIDE SEQUENCE [LARGE SCALE GENOMIC DNA]</scope>
    <source>
        <strain evidence="4">CGMCC 1.15795</strain>
    </source>
</reference>
<keyword evidence="4" id="KW-1185">Reference proteome</keyword>
<dbReference type="Proteomes" id="UP001597197">
    <property type="component" value="Unassembled WGS sequence"/>
</dbReference>
<dbReference type="RefSeq" id="WP_382314736.1">
    <property type="nucleotide sequence ID" value="NZ_JBHUFD010000005.1"/>
</dbReference>
<dbReference type="PANTHER" id="PTHR42760">
    <property type="entry name" value="SHORT-CHAIN DEHYDROGENASES/REDUCTASES FAMILY MEMBER"/>
    <property type="match status" value="1"/>
</dbReference>
<evidence type="ECO:0000256" key="1">
    <source>
        <dbReference type="ARBA" id="ARBA00006484"/>
    </source>
</evidence>
<sequence>METSQKLAGKVALITGGNSGIGLATAQRFVAEGAYVFITGRRQAELDAALQTLGGQAFAIQGDVSNLGDLDRVIATIREQKGTLDVLFANAGIAEFAPLEGVTEAQYDRQFDINVKGTFFTVQKALPLLPDGAAIVLMASIVGSKGYEANSVYSATKAAIRSLARTFTTDLKARRIRVNTISPGPIETPAFNAVLDTPEKMAAFKAQMVSGVPLGRMGDADEIAKAVVFLASDDSSYVAGVELFVDGGTAQV</sequence>
<dbReference type="CDD" id="cd05233">
    <property type="entry name" value="SDR_c"/>
    <property type="match status" value="1"/>
</dbReference>
<name>A0ABW4QW22_9BACT</name>
<dbReference type="InterPro" id="IPR057326">
    <property type="entry name" value="KR_dom"/>
</dbReference>
<dbReference type="PRINTS" id="PR00080">
    <property type="entry name" value="SDRFAMILY"/>
</dbReference>
<dbReference type="EMBL" id="JBHUFD010000005">
    <property type="protein sequence ID" value="MFD1873657.1"/>
    <property type="molecule type" value="Genomic_DNA"/>
</dbReference>
<dbReference type="Pfam" id="PF13561">
    <property type="entry name" value="adh_short_C2"/>
    <property type="match status" value="1"/>
</dbReference>
<organism evidence="3 4">
    <name type="scientific">Hymenobacter bucti</name>
    <dbReference type="NCBI Taxonomy" id="1844114"/>
    <lineage>
        <taxon>Bacteria</taxon>
        <taxon>Pseudomonadati</taxon>
        <taxon>Bacteroidota</taxon>
        <taxon>Cytophagia</taxon>
        <taxon>Cytophagales</taxon>
        <taxon>Hymenobacteraceae</taxon>
        <taxon>Hymenobacter</taxon>
    </lineage>
</organism>